<dbReference type="EMBL" id="CP130956">
    <property type="protein sequence ID" value="WLF51793.1"/>
    <property type="molecule type" value="Genomic_DNA"/>
</dbReference>
<keyword evidence="3" id="KW-0614">Plasmid</keyword>
<reference evidence="1" key="1">
    <citation type="submission" date="2022-12" db="EMBL/GenBank/DDBJ databases">
        <authorList>
            <person name="Krivoruchko A.V."/>
            <person name="Elkin A."/>
        </authorList>
    </citation>
    <scope>NUCLEOTIDE SEQUENCE</scope>
    <source>
        <strain evidence="1">IEGM 249</strain>
    </source>
</reference>
<evidence type="ECO:0000313" key="4">
    <source>
        <dbReference type="Proteomes" id="UP001066327"/>
    </source>
</evidence>
<keyword evidence="4" id="KW-1185">Reference proteome</keyword>
<sequence>MFLSPADEYFTHQTALTHAMVATSDPSWRERYWVSLQDTETGDTVLTLGLGRYPNQDVMEAFACFSDNGRQTNLRLSRSLLPDSHAMAVGPLSCDIVEPLKELRFTLGNNDSGLRFDVTFEARFEPMLEGKFFQISRARTTYDAIRYVQHGRARGWIVTPDGRRIEVTPDRWWAERDHSWGTRPLPRAEGQPPGERPEWKLLLFAPLQLPDLAVHLYVQESRPGQPVHLSAGLIAPPGDDRELSPITAVDHDLKWDDGAAAPTLVGGRVTLTQLDGEKIELEIRALRGRAHLRGGGYEGWNGWRQGQWRGDLTAEHDEWDLTDRDNFYRYAKAGSDHLVEVRRGDTVGYGVIEYMVLPGYGRYEEALPPRRSPQPEPR</sequence>
<evidence type="ECO:0000313" key="1">
    <source>
        <dbReference type="EMBL" id="MCZ4588753.1"/>
    </source>
</evidence>
<evidence type="ECO:0000313" key="3">
    <source>
        <dbReference type="EMBL" id="WLF52410.1"/>
    </source>
</evidence>
<dbReference type="SUPFAM" id="SSF159245">
    <property type="entry name" value="AttH-like"/>
    <property type="match status" value="1"/>
</dbReference>
<dbReference type="EMBL" id="CP130956">
    <property type="protein sequence ID" value="WLF52410.1"/>
    <property type="molecule type" value="Genomic_DNA"/>
</dbReference>
<protein>
    <submittedName>
        <fullName evidence="3">Uncharacterized protein</fullName>
    </submittedName>
</protein>
<name>A0AAX3YV14_RHOOP</name>
<dbReference type="RefSeq" id="WP_133987162.1">
    <property type="nucleotide sequence ID" value="NZ_CP110470.1"/>
</dbReference>
<dbReference type="Proteomes" id="UP001066327">
    <property type="component" value="Unassembled WGS sequence"/>
</dbReference>
<dbReference type="Proteomes" id="UP001231166">
    <property type="component" value="Plasmid pRho-VOC14-L"/>
</dbReference>
<accession>A0AAX3YV14</accession>
<evidence type="ECO:0000313" key="2">
    <source>
        <dbReference type="EMBL" id="WLF51793.1"/>
    </source>
</evidence>
<evidence type="ECO:0000313" key="5">
    <source>
        <dbReference type="Proteomes" id="UP001231166"/>
    </source>
</evidence>
<dbReference type="EMBL" id="JAPWIS010000025">
    <property type="protein sequence ID" value="MCZ4588753.1"/>
    <property type="molecule type" value="Genomic_DNA"/>
</dbReference>
<gene>
    <name evidence="1" type="ORF">O4328_34765</name>
    <name evidence="2" type="ORF">Q5707_40680</name>
    <name evidence="3" type="ORF">Q5707_44315</name>
</gene>
<organism evidence="3 5">
    <name type="scientific">Rhodococcus opacus</name>
    <name type="common">Nocardia opaca</name>
    <dbReference type="NCBI Taxonomy" id="37919"/>
    <lineage>
        <taxon>Bacteria</taxon>
        <taxon>Bacillati</taxon>
        <taxon>Actinomycetota</taxon>
        <taxon>Actinomycetes</taxon>
        <taxon>Mycobacteriales</taxon>
        <taxon>Nocardiaceae</taxon>
        <taxon>Rhodococcus</taxon>
    </lineage>
</organism>
<dbReference type="AlphaFoldDB" id="A0AAX3YV14"/>
<geneLocation type="plasmid" evidence="3 5">
    <name>pRho-VOC14-L</name>
</geneLocation>
<proteinExistence type="predicted"/>
<reference evidence="3" key="2">
    <citation type="submission" date="2023-07" db="EMBL/GenBank/DDBJ databases">
        <title>Genomic analysis of Rhodococcus opacus VOC-14 with glycol ethers degradation activity.</title>
        <authorList>
            <person name="Narkevich D.A."/>
            <person name="Hlushen A.M."/>
            <person name="Akhremchuk A.E."/>
            <person name="Sikolenko M.A."/>
            <person name="Valentovich L.N."/>
        </authorList>
    </citation>
    <scope>NUCLEOTIDE SEQUENCE</scope>
    <source>
        <strain evidence="3">VOC-14</strain>
        <plasmid evidence="3">pRho-VOC14-L</plasmid>
    </source>
</reference>